<dbReference type="Proteomes" id="UP001140560">
    <property type="component" value="Unassembled WGS sequence"/>
</dbReference>
<dbReference type="EMBL" id="JAPEUY010000022">
    <property type="protein sequence ID" value="KAJ4361876.1"/>
    <property type="molecule type" value="Genomic_DNA"/>
</dbReference>
<accession>A0A9W9CH73</accession>
<sequence length="169" mass="18798">MLNLNIISGRTFLRSVEGHIGLGPAGARPGDQLGAVLGLGTPLLLRPKRGGSFQVVGDCYIPGLNDAKALLGPLPGGWSVQWLAPLNDRRDRLPVLFNSETENLSEEDPRLADLPHDWEEFEREWEYGDARNAKWFKNTKTGRILNSDPRMHPEALKPRGVSVREIELI</sequence>
<name>A0A9W9CH73_9PLEO</name>
<dbReference type="AlphaFoldDB" id="A0A9W9CH73"/>
<protein>
    <submittedName>
        <fullName evidence="1">Uncharacterized protein</fullName>
    </submittedName>
</protein>
<organism evidence="1 2">
    <name type="scientific">Neocucurbitaria cava</name>
    <dbReference type="NCBI Taxonomy" id="798079"/>
    <lineage>
        <taxon>Eukaryota</taxon>
        <taxon>Fungi</taxon>
        <taxon>Dikarya</taxon>
        <taxon>Ascomycota</taxon>
        <taxon>Pezizomycotina</taxon>
        <taxon>Dothideomycetes</taxon>
        <taxon>Pleosporomycetidae</taxon>
        <taxon>Pleosporales</taxon>
        <taxon>Pleosporineae</taxon>
        <taxon>Cucurbitariaceae</taxon>
        <taxon>Neocucurbitaria</taxon>
    </lineage>
</organism>
<comment type="caution">
    <text evidence="1">The sequence shown here is derived from an EMBL/GenBank/DDBJ whole genome shotgun (WGS) entry which is preliminary data.</text>
</comment>
<dbReference type="OrthoDB" id="4850726at2759"/>
<evidence type="ECO:0000313" key="2">
    <source>
        <dbReference type="Proteomes" id="UP001140560"/>
    </source>
</evidence>
<proteinExistence type="predicted"/>
<evidence type="ECO:0000313" key="1">
    <source>
        <dbReference type="EMBL" id="KAJ4361876.1"/>
    </source>
</evidence>
<keyword evidence="2" id="KW-1185">Reference proteome</keyword>
<gene>
    <name evidence="1" type="ORF">N0V83_010817</name>
</gene>
<reference evidence="1" key="1">
    <citation type="submission" date="2022-10" db="EMBL/GenBank/DDBJ databases">
        <title>Tapping the CABI collections for fungal endophytes: first genome assemblies for Collariella, Neodidymelliopsis, Ascochyta clinopodiicola, Didymella pomorum, Didymosphaeria variabile, Neocosmospora piperis and Neocucurbitaria cava.</title>
        <authorList>
            <person name="Hill R."/>
        </authorList>
    </citation>
    <scope>NUCLEOTIDE SEQUENCE</scope>
    <source>
        <strain evidence="1">IMI 356814</strain>
    </source>
</reference>